<feature type="domain" description="DUF6570" evidence="1">
    <location>
        <begin position="122"/>
        <end position="201"/>
    </location>
</feature>
<name>A0A9P8MW20_9HYPO</name>
<dbReference type="OrthoDB" id="432234at2759"/>
<accession>A0A9P8MW20</accession>
<dbReference type="RefSeq" id="XP_044718799.1">
    <property type="nucleotide sequence ID" value="XM_044865835.1"/>
</dbReference>
<keyword evidence="2" id="KW-0547">Nucleotide-binding</keyword>
<dbReference type="GO" id="GO:0004386">
    <property type="term" value="F:helicase activity"/>
    <property type="evidence" value="ECO:0007669"/>
    <property type="project" value="UniProtKB-KW"/>
</dbReference>
<evidence type="ECO:0000259" key="1">
    <source>
        <dbReference type="Pfam" id="PF20209"/>
    </source>
</evidence>
<keyword evidence="2" id="KW-0378">Hydrolase</keyword>
<dbReference type="Proteomes" id="UP000824596">
    <property type="component" value="Unassembled WGS sequence"/>
</dbReference>
<dbReference type="Pfam" id="PF20209">
    <property type="entry name" value="DUF6570"/>
    <property type="match status" value="1"/>
</dbReference>
<evidence type="ECO:0000313" key="2">
    <source>
        <dbReference type="EMBL" id="KAH0961286.1"/>
    </source>
</evidence>
<sequence>MSSSPSNVSSPASSAFTAGDLNLHPVPRIGLSAPASLQSIQCDEADEDVPPLDIVGPFAGDLNAQAISQSDQDLLNLWNDKLDSESLEYCSRCKESWFNMVLVNDVCSACRRRDADGKRQPHEPFLFSEENNLDLGSVPNELPELSQVEEMLIARVHVHIQVFQYRGQQYKYRGHVINFLRDIGHVYTQLPLLPRELDIIIIRPRIQRTSHTSSGSFDVNSVLGKVTFASGLNTFNSTTLAIEISSLTLSA</sequence>
<evidence type="ECO:0000313" key="3">
    <source>
        <dbReference type="Proteomes" id="UP000824596"/>
    </source>
</evidence>
<proteinExistence type="predicted"/>
<keyword evidence="2" id="KW-0067">ATP-binding</keyword>
<gene>
    <name evidence="2" type="ORF">HRG_07364</name>
</gene>
<dbReference type="InterPro" id="IPR046700">
    <property type="entry name" value="DUF6570"/>
</dbReference>
<reference evidence="2" key="1">
    <citation type="submission" date="2021-09" db="EMBL/GenBank/DDBJ databases">
        <title>A high-quality genome of the endoparasitic fungus Hirsutella rhossiliensis with a comparison of Hirsutella genomes reveals transposable elements contributing to genome size variation.</title>
        <authorList>
            <person name="Lin R."/>
            <person name="Jiao Y."/>
            <person name="Sun X."/>
            <person name="Ling J."/>
            <person name="Xie B."/>
            <person name="Cheng X."/>
        </authorList>
    </citation>
    <scope>NUCLEOTIDE SEQUENCE</scope>
    <source>
        <strain evidence="2">HR02</strain>
    </source>
</reference>
<organism evidence="2 3">
    <name type="scientific">Hirsutella rhossiliensis</name>
    <dbReference type="NCBI Taxonomy" id="111463"/>
    <lineage>
        <taxon>Eukaryota</taxon>
        <taxon>Fungi</taxon>
        <taxon>Dikarya</taxon>
        <taxon>Ascomycota</taxon>
        <taxon>Pezizomycotina</taxon>
        <taxon>Sordariomycetes</taxon>
        <taxon>Hypocreomycetidae</taxon>
        <taxon>Hypocreales</taxon>
        <taxon>Ophiocordycipitaceae</taxon>
        <taxon>Hirsutella</taxon>
    </lineage>
</organism>
<keyword evidence="2" id="KW-0347">Helicase</keyword>
<comment type="caution">
    <text evidence="2">The sequence shown here is derived from an EMBL/GenBank/DDBJ whole genome shotgun (WGS) entry which is preliminary data.</text>
</comment>
<keyword evidence="3" id="KW-1185">Reference proteome</keyword>
<protein>
    <submittedName>
        <fullName evidence="2">ATP-dependent DNA helicase PIF1</fullName>
    </submittedName>
</protein>
<dbReference type="GeneID" id="68356493"/>
<dbReference type="EMBL" id="JAIZPD010000008">
    <property type="protein sequence ID" value="KAH0961286.1"/>
    <property type="molecule type" value="Genomic_DNA"/>
</dbReference>
<dbReference type="AlphaFoldDB" id="A0A9P8MW20"/>